<dbReference type="EMBL" id="BK015148">
    <property type="protein sequence ID" value="DAD92932.1"/>
    <property type="molecule type" value="Genomic_DNA"/>
</dbReference>
<evidence type="ECO:0000313" key="1">
    <source>
        <dbReference type="EMBL" id="DAD92932.1"/>
    </source>
</evidence>
<reference evidence="1" key="1">
    <citation type="journal article" date="2021" name="Proc. Natl. Acad. Sci. U.S.A.">
        <title>A Catalog of Tens of Thousands of Viruses from Human Metagenomes Reveals Hidden Associations with Chronic Diseases.</title>
        <authorList>
            <person name="Tisza M.J."/>
            <person name="Buck C.B."/>
        </authorList>
    </citation>
    <scope>NUCLEOTIDE SEQUENCE</scope>
    <source>
        <strain evidence="1">CtxzZ3</strain>
    </source>
</reference>
<sequence>MLNKEKYNLRQIDISTKTKDGKILFFELKIRGKTIYQQIYPCGVFACDAMEGMIGWLEEEYKPKILTDKEKAYLSALIKPFRNNVKFIRKMRSIAKEFILIELKCNVFSLPFFEAETMYKGMEVNKKYTLEELGL</sequence>
<protein>
    <submittedName>
        <fullName evidence="1">Uncharacterized protein</fullName>
    </submittedName>
</protein>
<name>A0A8S5NEU3_9CAUD</name>
<accession>A0A8S5NEU3</accession>
<proteinExistence type="predicted"/>
<organism evidence="1">
    <name type="scientific">Siphoviridae sp. ctxzZ3</name>
    <dbReference type="NCBI Taxonomy" id="2826523"/>
    <lineage>
        <taxon>Viruses</taxon>
        <taxon>Duplodnaviria</taxon>
        <taxon>Heunggongvirae</taxon>
        <taxon>Uroviricota</taxon>
        <taxon>Caudoviricetes</taxon>
    </lineage>
</organism>